<dbReference type="AlphaFoldDB" id="A0A0A9GPA6"/>
<accession>A0A0A9GPA6</accession>
<organism evidence="1">
    <name type="scientific">Arundo donax</name>
    <name type="common">Giant reed</name>
    <name type="synonym">Donax arundinaceus</name>
    <dbReference type="NCBI Taxonomy" id="35708"/>
    <lineage>
        <taxon>Eukaryota</taxon>
        <taxon>Viridiplantae</taxon>
        <taxon>Streptophyta</taxon>
        <taxon>Embryophyta</taxon>
        <taxon>Tracheophyta</taxon>
        <taxon>Spermatophyta</taxon>
        <taxon>Magnoliopsida</taxon>
        <taxon>Liliopsida</taxon>
        <taxon>Poales</taxon>
        <taxon>Poaceae</taxon>
        <taxon>PACMAD clade</taxon>
        <taxon>Arundinoideae</taxon>
        <taxon>Arundineae</taxon>
        <taxon>Arundo</taxon>
    </lineage>
</organism>
<proteinExistence type="predicted"/>
<sequence>MHCHIMGGWCKPYINHITYKYHEHFNLHTKRDMLQSQKLHLHTESPGQIAKHGKVS</sequence>
<dbReference type="EMBL" id="GBRH01173520">
    <property type="protein sequence ID" value="JAE24376.1"/>
    <property type="molecule type" value="Transcribed_RNA"/>
</dbReference>
<evidence type="ECO:0000313" key="1">
    <source>
        <dbReference type="EMBL" id="JAE24376.1"/>
    </source>
</evidence>
<name>A0A0A9GPA6_ARUDO</name>
<protein>
    <submittedName>
        <fullName evidence="1">Uncharacterized protein</fullName>
    </submittedName>
</protein>
<reference evidence="1" key="1">
    <citation type="submission" date="2014-09" db="EMBL/GenBank/DDBJ databases">
        <authorList>
            <person name="Magalhaes I.L.F."/>
            <person name="Oliveira U."/>
            <person name="Santos F.R."/>
            <person name="Vidigal T.H.D.A."/>
            <person name="Brescovit A.D."/>
            <person name="Santos A.J."/>
        </authorList>
    </citation>
    <scope>NUCLEOTIDE SEQUENCE</scope>
    <source>
        <tissue evidence="1">Shoot tissue taken approximately 20 cm above the soil surface</tissue>
    </source>
</reference>
<reference evidence="1" key="2">
    <citation type="journal article" date="2015" name="Data Brief">
        <title>Shoot transcriptome of the giant reed, Arundo donax.</title>
        <authorList>
            <person name="Barrero R.A."/>
            <person name="Guerrero F.D."/>
            <person name="Moolhuijzen P."/>
            <person name="Goolsby J.A."/>
            <person name="Tidwell J."/>
            <person name="Bellgard S.E."/>
            <person name="Bellgard M.I."/>
        </authorList>
    </citation>
    <scope>NUCLEOTIDE SEQUENCE</scope>
    <source>
        <tissue evidence="1">Shoot tissue taken approximately 20 cm above the soil surface</tissue>
    </source>
</reference>